<dbReference type="OrthoDB" id="5862508at2759"/>
<proteinExistence type="predicted"/>
<dbReference type="STRING" id="31234.E3MGV7"/>
<evidence type="ECO:0000313" key="2">
    <source>
        <dbReference type="Proteomes" id="UP000008281"/>
    </source>
</evidence>
<dbReference type="eggNOG" id="ENOG502R501">
    <property type="taxonomic scope" value="Eukaryota"/>
</dbReference>
<dbReference type="AlphaFoldDB" id="E3MGV7"/>
<dbReference type="GO" id="GO:0005829">
    <property type="term" value="C:cytosol"/>
    <property type="evidence" value="ECO:0007669"/>
    <property type="project" value="TreeGrafter"/>
</dbReference>
<evidence type="ECO:0000313" key="1">
    <source>
        <dbReference type="EMBL" id="EFP01847.1"/>
    </source>
</evidence>
<organism evidence="2">
    <name type="scientific">Caenorhabditis remanei</name>
    <name type="common">Caenorhabditis vulgaris</name>
    <dbReference type="NCBI Taxonomy" id="31234"/>
    <lineage>
        <taxon>Eukaryota</taxon>
        <taxon>Metazoa</taxon>
        <taxon>Ecdysozoa</taxon>
        <taxon>Nematoda</taxon>
        <taxon>Chromadorea</taxon>
        <taxon>Rhabditida</taxon>
        <taxon>Rhabditina</taxon>
        <taxon>Rhabditomorpha</taxon>
        <taxon>Rhabditoidea</taxon>
        <taxon>Rhabditidae</taxon>
        <taxon>Peloderinae</taxon>
        <taxon>Caenorhabditis</taxon>
    </lineage>
</organism>
<dbReference type="GO" id="GO:0004748">
    <property type="term" value="F:ribonucleoside-diphosphate reductase activity, thioredoxin disulfide as acceptor"/>
    <property type="evidence" value="ECO:0007669"/>
    <property type="project" value="TreeGrafter"/>
</dbReference>
<sequence>MIGRMDLKSKDVIIDELDFSTMPGTNTAVLHAKYVKVPLRNAYQPDGPWEFCLTNHSRNYLDLKRTYLVFTFDITDTAGNFVKMDSKLLETSLSYAPINNIASSILKTITLHINSQLVYSNSTNHAYKSYFENLLNYSQNIKDSTLSAAGFFHDTAVEEFSSLGYQKRCEMVYNNKPVQVAANISIDLMNQSRVLLNSCNASLTVYPNHSDFLIEGRNLGDKKLKLNVRDVYALVHEYELTDGITNELEAALIEHKLVQYPMISTQVRSFYIGPNRLDAPANTIFTSKMPRRIFLGLVSAEAYNGSQTTSPFNFKPYGLKNVHIDYCGKTIPGRPLELDFENNKFIEAYVQMQEAMGHSRNNSTCNSISAEMFKEKGFTIFGFELSPVALDSSLFELVIQTNVSIRLDFKEKTPEYGLYCVVAAEFDSLVGFDQLRNPLLDAVAH</sequence>
<keyword evidence="2" id="KW-1185">Reference proteome</keyword>
<dbReference type="InterPro" id="IPR000358">
    <property type="entry name" value="RNR_small_fam"/>
</dbReference>
<dbReference type="HOGENOM" id="CLU_021119_0_0_1"/>
<dbReference type="EMBL" id="DS268444">
    <property type="protein sequence ID" value="EFP01847.1"/>
    <property type="molecule type" value="Genomic_DNA"/>
</dbReference>
<gene>
    <name evidence="1" type="ORF">CRE_23467</name>
</gene>
<accession>E3MGV7</accession>
<dbReference type="Proteomes" id="UP000008281">
    <property type="component" value="Unassembled WGS sequence"/>
</dbReference>
<protein>
    <submittedName>
        <fullName evidence="1">Uncharacterized protein</fullName>
    </submittedName>
</protein>
<dbReference type="GO" id="GO:0009263">
    <property type="term" value="P:deoxyribonucleotide biosynthetic process"/>
    <property type="evidence" value="ECO:0007669"/>
    <property type="project" value="InterPro"/>
</dbReference>
<dbReference type="PANTHER" id="PTHR23409">
    <property type="entry name" value="RIBONUCLEOSIDE-DIPHOSPHATE REDUCTASE SMALL CHAIN"/>
    <property type="match status" value="1"/>
</dbReference>
<reference evidence="1" key="1">
    <citation type="submission" date="2007-07" db="EMBL/GenBank/DDBJ databases">
        <title>PCAP assembly of the Caenorhabditis remanei genome.</title>
        <authorList>
            <consortium name="The Caenorhabditis remanei Sequencing Consortium"/>
            <person name="Wilson R.K."/>
        </authorList>
    </citation>
    <scope>NUCLEOTIDE SEQUENCE [LARGE SCALE GENOMIC DNA]</scope>
    <source>
        <strain evidence="1">PB4641</strain>
    </source>
</reference>
<dbReference type="InParanoid" id="E3MGV7"/>
<dbReference type="OMA" id="WGMVANA"/>
<name>E3MGV7_CAERE</name>
<dbReference type="PANTHER" id="PTHR23409:SF21">
    <property type="entry name" value="CAPSID PROTEIN"/>
    <property type="match status" value="1"/>
</dbReference>